<dbReference type="Pfam" id="PF00230">
    <property type="entry name" value="MIP"/>
    <property type="match status" value="1"/>
</dbReference>
<keyword evidence="6 8" id="KW-0472">Membrane</keyword>
<proteinExistence type="inferred from homology"/>
<keyword evidence="10" id="KW-1185">Reference proteome</keyword>
<dbReference type="PROSITE" id="PS00221">
    <property type="entry name" value="MIP"/>
    <property type="match status" value="1"/>
</dbReference>
<feature type="transmembrane region" description="Helical" evidence="8">
    <location>
        <begin position="131"/>
        <end position="151"/>
    </location>
</feature>
<evidence type="ECO:0000256" key="6">
    <source>
        <dbReference type="ARBA" id="ARBA00023136"/>
    </source>
</evidence>
<dbReference type="GO" id="GO:0005886">
    <property type="term" value="C:plasma membrane"/>
    <property type="evidence" value="ECO:0007669"/>
    <property type="project" value="TreeGrafter"/>
</dbReference>
<accession>A0A6A6UJ31</accession>
<dbReference type="InterPro" id="IPR050363">
    <property type="entry name" value="MIP/Aquaporin"/>
</dbReference>
<evidence type="ECO:0000256" key="4">
    <source>
        <dbReference type="ARBA" id="ARBA00022692"/>
    </source>
</evidence>
<dbReference type="PRINTS" id="PR00783">
    <property type="entry name" value="MINTRINSICP"/>
</dbReference>
<dbReference type="EMBL" id="MU004233">
    <property type="protein sequence ID" value="KAF2670894.1"/>
    <property type="molecule type" value="Genomic_DNA"/>
</dbReference>
<keyword evidence="3 7" id="KW-0813">Transport</keyword>
<evidence type="ECO:0000256" key="5">
    <source>
        <dbReference type="ARBA" id="ARBA00022989"/>
    </source>
</evidence>
<dbReference type="OrthoDB" id="3222at2759"/>
<name>A0A6A6UJ31_9PEZI</name>
<dbReference type="Proteomes" id="UP000799302">
    <property type="component" value="Unassembled WGS sequence"/>
</dbReference>
<feature type="transmembrane region" description="Helical" evidence="8">
    <location>
        <begin position="85"/>
        <end position="110"/>
    </location>
</feature>
<gene>
    <name evidence="9" type="ORF">BT63DRAFT_370532</name>
</gene>
<dbReference type="InterPro" id="IPR022357">
    <property type="entry name" value="MIP_CS"/>
</dbReference>
<evidence type="ECO:0000256" key="2">
    <source>
        <dbReference type="ARBA" id="ARBA00006175"/>
    </source>
</evidence>
<dbReference type="GO" id="GO:0015250">
    <property type="term" value="F:water channel activity"/>
    <property type="evidence" value="ECO:0007669"/>
    <property type="project" value="TreeGrafter"/>
</dbReference>
<evidence type="ECO:0000256" key="7">
    <source>
        <dbReference type="RuleBase" id="RU000477"/>
    </source>
</evidence>
<feature type="transmembrane region" description="Helical" evidence="8">
    <location>
        <begin position="271"/>
        <end position="291"/>
    </location>
</feature>
<sequence length="349" mass="38431">MSPRGNNSDDIEIGVSEVLKRHVTRHVAHGEPVSQRRLDFEHRRPKILREMAAEATGVFFYVYPGISATAAFITEHAKPEFGSMLTIGFAYCFGIALAVICCAATSGGHFNPAITVSFAVWRGFPWKKVPLYIFAQCFGAFVAGLLLMGQYHEQLAELSHLTVKAGKGNVFGGGPASILTTYPTANQHNAGYLILIEFFVDSFLGLVIWSVLDPANPFITPGMAPFVIGIGYAVMVWGFAPVSISTNLAKDLGCRAVATIFYGKKAWTYRGYFWISLFVNIPATLFATLYYELVLRDSLDRIAMGHGAHEDGEEGLTRHFTNTGHIQARPDNASDGTRHEDYTYHTKAY</sequence>
<dbReference type="Gene3D" id="1.20.1080.10">
    <property type="entry name" value="Glycerol uptake facilitator protein"/>
    <property type="match status" value="1"/>
</dbReference>
<comment type="subcellular location">
    <subcellularLocation>
        <location evidence="1">Membrane</location>
        <topology evidence="1">Multi-pass membrane protein</topology>
    </subcellularLocation>
</comment>
<organism evidence="9 10">
    <name type="scientific">Microthyrium microscopicum</name>
    <dbReference type="NCBI Taxonomy" id="703497"/>
    <lineage>
        <taxon>Eukaryota</taxon>
        <taxon>Fungi</taxon>
        <taxon>Dikarya</taxon>
        <taxon>Ascomycota</taxon>
        <taxon>Pezizomycotina</taxon>
        <taxon>Dothideomycetes</taxon>
        <taxon>Dothideomycetes incertae sedis</taxon>
        <taxon>Microthyriales</taxon>
        <taxon>Microthyriaceae</taxon>
        <taxon>Microthyrium</taxon>
    </lineage>
</organism>
<dbReference type="SUPFAM" id="SSF81338">
    <property type="entry name" value="Aquaporin-like"/>
    <property type="match status" value="1"/>
</dbReference>
<dbReference type="AlphaFoldDB" id="A0A6A6UJ31"/>
<feature type="transmembrane region" description="Helical" evidence="8">
    <location>
        <begin position="190"/>
        <end position="212"/>
    </location>
</feature>
<dbReference type="GO" id="GO:0015254">
    <property type="term" value="F:glycerol channel activity"/>
    <property type="evidence" value="ECO:0007669"/>
    <property type="project" value="TreeGrafter"/>
</dbReference>
<evidence type="ECO:0000313" key="9">
    <source>
        <dbReference type="EMBL" id="KAF2670894.1"/>
    </source>
</evidence>
<protein>
    <submittedName>
        <fullName evidence="9">Aquaporin-like protein</fullName>
    </submittedName>
</protein>
<feature type="transmembrane region" description="Helical" evidence="8">
    <location>
        <begin position="224"/>
        <end position="244"/>
    </location>
</feature>
<keyword evidence="5 8" id="KW-1133">Transmembrane helix</keyword>
<dbReference type="PANTHER" id="PTHR43829:SF14">
    <property type="entry name" value="AQUAPORIN 3"/>
    <property type="match status" value="1"/>
</dbReference>
<dbReference type="InterPro" id="IPR023271">
    <property type="entry name" value="Aquaporin-like"/>
</dbReference>
<dbReference type="PANTHER" id="PTHR43829">
    <property type="entry name" value="AQUAPORIN OR AQUAGLYCEROPORIN RELATED"/>
    <property type="match status" value="1"/>
</dbReference>
<evidence type="ECO:0000256" key="3">
    <source>
        <dbReference type="ARBA" id="ARBA00022448"/>
    </source>
</evidence>
<evidence type="ECO:0000313" key="10">
    <source>
        <dbReference type="Proteomes" id="UP000799302"/>
    </source>
</evidence>
<reference evidence="9" key="1">
    <citation type="journal article" date="2020" name="Stud. Mycol.">
        <title>101 Dothideomycetes genomes: a test case for predicting lifestyles and emergence of pathogens.</title>
        <authorList>
            <person name="Haridas S."/>
            <person name="Albert R."/>
            <person name="Binder M."/>
            <person name="Bloem J."/>
            <person name="Labutti K."/>
            <person name="Salamov A."/>
            <person name="Andreopoulos B."/>
            <person name="Baker S."/>
            <person name="Barry K."/>
            <person name="Bills G."/>
            <person name="Bluhm B."/>
            <person name="Cannon C."/>
            <person name="Castanera R."/>
            <person name="Culley D."/>
            <person name="Daum C."/>
            <person name="Ezra D."/>
            <person name="Gonzalez J."/>
            <person name="Henrissat B."/>
            <person name="Kuo A."/>
            <person name="Liang C."/>
            <person name="Lipzen A."/>
            <person name="Lutzoni F."/>
            <person name="Magnuson J."/>
            <person name="Mondo S."/>
            <person name="Nolan M."/>
            <person name="Ohm R."/>
            <person name="Pangilinan J."/>
            <person name="Park H.-J."/>
            <person name="Ramirez L."/>
            <person name="Alfaro M."/>
            <person name="Sun H."/>
            <person name="Tritt A."/>
            <person name="Yoshinaga Y."/>
            <person name="Zwiers L.-H."/>
            <person name="Turgeon B."/>
            <person name="Goodwin S."/>
            <person name="Spatafora J."/>
            <person name="Crous P."/>
            <person name="Grigoriev I."/>
        </authorList>
    </citation>
    <scope>NUCLEOTIDE SEQUENCE</scope>
    <source>
        <strain evidence="9">CBS 115976</strain>
    </source>
</reference>
<comment type="similarity">
    <text evidence="2 7">Belongs to the MIP/aquaporin (TC 1.A.8) family.</text>
</comment>
<dbReference type="InterPro" id="IPR000425">
    <property type="entry name" value="MIP"/>
</dbReference>
<evidence type="ECO:0000256" key="8">
    <source>
        <dbReference type="SAM" id="Phobius"/>
    </source>
</evidence>
<evidence type="ECO:0000256" key="1">
    <source>
        <dbReference type="ARBA" id="ARBA00004141"/>
    </source>
</evidence>
<feature type="transmembrane region" description="Helical" evidence="8">
    <location>
        <begin position="52"/>
        <end position="73"/>
    </location>
</feature>
<keyword evidence="4 7" id="KW-0812">Transmembrane</keyword>